<organism evidence="1 2">
    <name type="scientific">Microdochium trichocladiopsis</name>
    <dbReference type="NCBI Taxonomy" id="1682393"/>
    <lineage>
        <taxon>Eukaryota</taxon>
        <taxon>Fungi</taxon>
        <taxon>Dikarya</taxon>
        <taxon>Ascomycota</taxon>
        <taxon>Pezizomycotina</taxon>
        <taxon>Sordariomycetes</taxon>
        <taxon>Xylariomycetidae</taxon>
        <taxon>Xylariales</taxon>
        <taxon>Microdochiaceae</taxon>
        <taxon>Microdochium</taxon>
    </lineage>
</organism>
<dbReference type="Proteomes" id="UP000756346">
    <property type="component" value="Unassembled WGS sequence"/>
</dbReference>
<dbReference type="EMBL" id="JAGTJQ010000004">
    <property type="protein sequence ID" value="KAH7032976.1"/>
    <property type="molecule type" value="Genomic_DNA"/>
</dbReference>
<dbReference type="GeneID" id="70190485"/>
<keyword evidence="2" id="KW-1185">Reference proteome</keyword>
<sequence length="195" mass="19402">MASNTTTTTTNTAAPMPVVTCGAHEAVGKAVIAGLKPEYEVILFCQGATALAKELPLLLSSPATFTPESSTIGSGNFSSPPRAVIFGGAWGPEDIAQVQGALAAAAASGGGGGGGGAEATTIGQLLDELVILRNDTGIKPAPVTQPDGTVVPVVPGSPEYSEHVTGRVRAALGKLASEGKGALAKVEGSNGVYWY</sequence>
<dbReference type="RefSeq" id="XP_046013808.1">
    <property type="nucleotide sequence ID" value="XM_046160939.1"/>
</dbReference>
<accession>A0A9P8Y947</accession>
<dbReference type="AlphaFoldDB" id="A0A9P8Y947"/>
<dbReference type="OrthoDB" id="3649348at2759"/>
<proteinExistence type="predicted"/>
<evidence type="ECO:0000313" key="2">
    <source>
        <dbReference type="Proteomes" id="UP000756346"/>
    </source>
</evidence>
<reference evidence="1" key="1">
    <citation type="journal article" date="2021" name="Nat. Commun.">
        <title>Genetic determinants of endophytism in the Arabidopsis root mycobiome.</title>
        <authorList>
            <person name="Mesny F."/>
            <person name="Miyauchi S."/>
            <person name="Thiergart T."/>
            <person name="Pickel B."/>
            <person name="Atanasova L."/>
            <person name="Karlsson M."/>
            <person name="Huettel B."/>
            <person name="Barry K.W."/>
            <person name="Haridas S."/>
            <person name="Chen C."/>
            <person name="Bauer D."/>
            <person name="Andreopoulos W."/>
            <person name="Pangilinan J."/>
            <person name="LaButti K."/>
            <person name="Riley R."/>
            <person name="Lipzen A."/>
            <person name="Clum A."/>
            <person name="Drula E."/>
            <person name="Henrissat B."/>
            <person name="Kohler A."/>
            <person name="Grigoriev I.V."/>
            <person name="Martin F.M."/>
            <person name="Hacquard S."/>
        </authorList>
    </citation>
    <scope>NUCLEOTIDE SEQUENCE</scope>
    <source>
        <strain evidence="1">MPI-CAGE-CH-0230</strain>
    </source>
</reference>
<gene>
    <name evidence="1" type="ORF">B0I36DRAFT_382939</name>
</gene>
<comment type="caution">
    <text evidence="1">The sequence shown here is derived from an EMBL/GenBank/DDBJ whole genome shotgun (WGS) entry which is preliminary data.</text>
</comment>
<name>A0A9P8Y947_9PEZI</name>
<evidence type="ECO:0000313" key="1">
    <source>
        <dbReference type="EMBL" id="KAH7032976.1"/>
    </source>
</evidence>
<protein>
    <submittedName>
        <fullName evidence="1">Uncharacterized protein</fullName>
    </submittedName>
</protein>